<proteinExistence type="predicted"/>
<protein>
    <submittedName>
        <fullName evidence="1">Uncharacterized protein</fullName>
    </submittedName>
</protein>
<name>A0ABP7W4Q5_9ACTN</name>
<evidence type="ECO:0000313" key="1">
    <source>
        <dbReference type="EMBL" id="GAA4079666.1"/>
    </source>
</evidence>
<gene>
    <name evidence="1" type="ORF">GCM10022233_69390</name>
</gene>
<evidence type="ECO:0000313" key="2">
    <source>
        <dbReference type="Proteomes" id="UP001499984"/>
    </source>
</evidence>
<sequence>MIGGGSWGQGTDTVGLRFTVFATNTRNTPIAAIELRRRRRARAEDRIRVGRATGLRNICLSMMPHGTNRTITPSADPEEA</sequence>
<organism evidence="1 2">
    <name type="scientific">Streptomyces shaanxiensis</name>
    <dbReference type="NCBI Taxonomy" id="653357"/>
    <lineage>
        <taxon>Bacteria</taxon>
        <taxon>Bacillati</taxon>
        <taxon>Actinomycetota</taxon>
        <taxon>Actinomycetes</taxon>
        <taxon>Kitasatosporales</taxon>
        <taxon>Streptomycetaceae</taxon>
        <taxon>Streptomyces</taxon>
    </lineage>
</organism>
<dbReference type="EMBL" id="BAAAZY010000024">
    <property type="protein sequence ID" value="GAA4079666.1"/>
    <property type="molecule type" value="Genomic_DNA"/>
</dbReference>
<comment type="caution">
    <text evidence="1">The sequence shown here is derived from an EMBL/GenBank/DDBJ whole genome shotgun (WGS) entry which is preliminary data.</text>
</comment>
<keyword evidence="2" id="KW-1185">Reference proteome</keyword>
<reference evidence="2" key="1">
    <citation type="journal article" date="2019" name="Int. J. Syst. Evol. Microbiol.">
        <title>The Global Catalogue of Microorganisms (GCM) 10K type strain sequencing project: providing services to taxonomists for standard genome sequencing and annotation.</title>
        <authorList>
            <consortium name="The Broad Institute Genomics Platform"/>
            <consortium name="The Broad Institute Genome Sequencing Center for Infectious Disease"/>
            <person name="Wu L."/>
            <person name="Ma J."/>
        </authorList>
    </citation>
    <scope>NUCLEOTIDE SEQUENCE [LARGE SCALE GENOMIC DNA]</scope>
    <source>
        <strain evidence="2">JCM 16925</strain>
    </source>
</reference>
<accession>A0ABP7W4Q5</accession>
<dbReference type="Proteomes" id="UP001499984">
    <property type="component" value="Unassembled WGS sequence"/>
</dbReference>